<dbReference type="InterPro" id="IPR002358">
    <property type="entry name" value="Ribosomal_uL6_CS"/>
</dbReference>
<dbReference type="GO" id="GO:0003735">
    <property type="term" value="F:structural constituent of ribosome"/>
    <property type="evidence" value="ECO:0007669"/>
    <property type="project" value="InterPro"/>
</dbReference>
<gene>
    <name evidence="6" type="ORF">ASCRUDRAFT_77286</name>
</gene>
<keyword evidence="7" id="KW-1185">Reference proteome</keyword>
<dbReference type="GO" id="GO:0006412">
    <property type="term" value="P:translation"/>
    <property type="evidence" value="ECO:0007669"/>
    <property type="project" value="InterPro"/>
</dbReference>
<feature type="domain" description="Large ribosomal subunit protein uL6 alpha-beta" evidence="5">
    <location>
        <begin position="70"/>
        <end position="131"/>
    </location>
</feature>
<dbReference type="InterPro" id="IPR000702">
    <property type="entry name" value="Ribosomal_uL6-like"/>
</dbReference>
<dbReference type="InterPro" id="IPR020040">
    <property type="entry name" value="Ribosomal_uL6_a/b-dom"/>
</dbReference>
<dbReference type="FunCoup" id="A0A1D2VCJ1">
    <property type="interactions" value="715"/>
</dbReference>
<dbReference type="RefSeq" id="XP_020045510.1">
    <property type="nucleotide sequence ID" value="XM_020193803.1"/>
</dbReference>
<dbReference type="AlphaFoldDB" id="A0A1D2VCJ1"/>
<evidence type="ECO:0000256" key="2">
    <source>
        <dbReference type="ARBA" id="ARBA00022980"/>
    </source>
</evidence>
<feature type="domain" description="Large ribosomal subunit protein uL6 alpha-beta" evidence="5">
    <location>
        <begin position="170"/>
        <end position="216"/>
    </location>
</feature>
<reference evidence="7" key="1">
    <citation type="submission" date="2016-05" db="EMBL/GenBank/DDBJ databases">
        <title>Comparative genomics of biotechnologically important yeasts.</title>
        <authorList>
            <consortium name="DOE Joint Genome Institute"/>
            <person name="Riley R."/>
            <person name="Haridas S."/>
            <person name="Wolfe K.H."/>
            <person name="Lopes M.R."/>
            <person name="Hittinger C.T."/>
            <person name="Goker M."/>
            <person name="Salamov A."/>
            <person name="Wisecaver J."/>
            <person name="Long T.M."/>
            <person name="Aerts A.L."/>
            <person name="Barry K."/>
            <person name="Choi C."/>
            <person name="Clum A."/>
            <person name="Coughlan A.Y."/>
            <person name="Deshpande S."/>
            <person name="Douglass A.P."/>
            <person name="Hanson S.J."/>
            <person name="Klenk H.-P."/>
            <person name="Labutti K."/>
            <person name="Lapidus A."/>
            <person name="Lindquist E."/>
            <person name="Lipzen A."/>
            <person name="Meier-Kolthoff J.P."/>
            <person name="Ohm R.A."/>
            <person name="Otillar R.P."/>
            <person name="Pangilinan J."/>
            <person name="Peng Y."/>
            <person name="Rokas A."/>
            <person name="Rosa C.A."/>
            <person name="Scheuner C."/>
            <person name="Sibirny A.A."/>
            <person name="Slot J.C."/>
            <person name="Stielow J.B."/>
            <person name="Sun H."/>
            <person name="Kurtzman C.P."/>
            <person name="Blackwell M."/>
            <person name="Grigoriev I.V."/>
            <person name="Jeffries T.W."/>
        </authorList>
    </citation>
    <scope>NUCLEOTIDE SEQUENCE [LARGE SCALE GENOMIC DNA]</scope>
    <source>
        <strain evidence="7">DSM 1968</strain>
    </source>
</reference>
<dbReference type="Pfam" id="PF00347">
    <property type="entry name" value="Ribosomal_L6"/>
    <property type="match status" value="2"/>
</dbReference>
<dbReference type="PRINTS" id="PR00059">
    <property type="entry name" value="RIBOSOMALL6"/>
</dbReference>
<dbReference type="GeneID" id="30967439"/>
<dbReference type="PANTHER" id="PTHR11655:SF14">
    <property type="entry name" value="LARGE RIBOSOMAL SUBUNIT PROTEIN UL6M"/>
    <property type="match status" value="1"/>
</dbReference>
<dbReference type="OrthoDB" id="540873at2759"/>
<proteinExistence type="inferred from homology"/>
<protein>
    <submittedName>
        <fullName evidence="6">60S ribosomal protein L6, mitochondrial</fullName>
    </submittedName>
</protein>
<dbReference type="SUPFAM" id="SSF56053">
    <property type="entry name" value="Ribosomal protein L6"/>
    <property type="match status" value="2"/>
</dbReference>
<dbReference type="PROSITE" id="PS00525">
    <property type="entry name" value="RIBOSOMAL_L6_1"/>
    <property type="match status" value="1"/>
</dbReference>
<organism evidence="6 7">
    <name type="scientific">Ascoidea rubescens DSM 1968</name>
    <dbReference type="NCBI Taxonomy" id="1344418"/>
    <lineage>
        <taxon>Eukaryota</taxon>
        <taxon>Fungi</taxon>
        <taxon>Dikarya</taxon>
        <taxon>Ascomycota</taxon>
        <taxon>Saccharomycotina</taxon>
        <taxon>Saccharomycetes</taxon>
        <taxon>Ascoideaceae</taxon>
        <taxon>Ascoidea</taxon>
    </lineage>
</organism>
<evidence type="ECO:0000256" key="1">
    <source>
        <dbReference type="ARBA" id="ARBA00009356"/>
    </source>
</evidence>
<dbReference type="Gene3D" id="3.90.930.12">
    <property type="entry name" value="Ribosomal protein L6, alpha-beta domain"/>
    <property type="match status" value="2"/>
</dbReference>
<evidence type="ECO:0000259" key="5">
    <source>
        <dbReference type="Pfam" id="PF00347"/>
    </source>
</evidence>
<dbReference type="EMBL" id="KV454487">
    <property type="protein sequence ID" value="ODV59203.1"/>
    <property type="molecule type" value="Genomic_DNA"/>
</dbReference>
<dbReference type="InterPro" id="IPR019906">
    <property type="entry name" value="Ribosomal_uL6_bac-type"/>
</dbReference>
<keyword evidence="2 4" id="KW-0689">Ribosomal protein</keyword>
<keyword evidence="3 4" id="KW-0687">Ribonucleoprotein</keyword>
<comment type="similarity">
    <text evidence="1 4">Belongs to the universal ribosomal protein uL6 family.</text>
</comment>
<dbReference type="InterPro" id="IPR036789">
    <property type="entry name" value="Ribosomal_uL6-like_a/b-dom_sf"/>
</dbReference>
<dbReference type="InParanoid" id="A0A1D2VCJ1"/>
<evidence type="ECO:0000256" key="3">
    <source>
        <dbReference type="ARBA" id="ARBA00023274"/>
    </source>
</evidence>
<dbReference type="GO" id="GO:0019843">
    <property type="term" value="F:rRNA binding"/>
    <property type="evidence" value="ECO:0007669"/>
    <property type="project" value="InterPro"/>
</dbReference>
<name>A0A1D2VCJ1_9ASCO</name>
<evidence type="ECO:0000256" key="4">
    <source>
        <dbReference type="RuleBase" id="RU003869"/>
    </source>
</evidence>
<sequence length="231" mass="25865">MFFAAFPVNICSGRNIALGFSKRLFSQTGFARSHVGSQPIILPPEVQFEIQNLKHPKRVVKGRDRVYFSREVFVTGPKGTQRLVIPDHIQTKLENEKLTVLVEDPTKKIQKSMWGTIRSRINNDVIGVTEGHLCILRLVGTGYRAHIEDRPDGSKFVGLKVGFCVLKGLPVPAGLQVSSPVPTTVIIEGIDKQQVKLFAGNLRRIRPPEPYKGKGIYIDDETIKLKDKKIK</sequence>
<dbReference type="STRING" id="1344418.A0A1D2VCJ1"/>
<dbReference type="GO" id="GO:0005762">
    <property type="term" value="C:mitochondrial large ribosomal subunit"/>
    <property type="evidence" value="ECO:0007669"/>
    <property type="project" value="TreeGrafter"/>
</dbReference>
<evidence type="ECO:0000313" key="6">
    <source>
        <dbReference type="EMBL" id="ODV59203.1"/>
    </source>
</evidence>
<dbReference type="PANTHER" id="PTHR11655">
    <property type="entry name" value="60S/50S RIBOSOMAL PROTEIN L6/L9"/>
    <property type="match status" value="1"/>
</dbReference>
<dbReference type="Proteomes" id="UP000095038">
    <property type="component" value="Unassembled WGS sequence"/>
</dbReference>
<accession>A0A1D2VCJ1</accession>
<evidence type="ECO:0000313" key="7">
    <source>
        <dbReference type="Proteomes" id="UP000095038"/>
    </source>
</evidence>